<dbReference type="Pfam" id="PF00583">
    <property type="entry name" value="Acetyltransf_1"/>
    <property type="match status" value="1"/>
</dbReference>
<dbReference type="InterPro" id="IPR000182">
    <property type="entry name" value="GNAT_dom"/>
</dbReference>
<evidence type="ECO:0000256" key="8">
    <source>
        <dbReference type="ARBA" id="ARBA00048923"/>
    </source>
</evidence>
<evidence type="ECO:0000313" key="10">
    <source>
        <dbReference type="EMBL" id="PYB73327.1"/>
    </source>
</evidence>
<dbReference type="InterPro" id="IPR016181">
    <property type="entry name" value="Acyl_CoA_acyltransferase"/>
</dbReference>
<reference evidence="10 11" key="1">
    <citation type="submission" date="2018-06" db="EMBL/GenBank/DDBJ databases">
        <title>Rhizobium wuzhouense sp. nov., isolated from roots of Oryza officinalis.</title>
        <authorList>
            <person name="Yuan T."/>
        </authorList>
    </citation>
    <scope>NUCLEOTIDE SEQUENCE [LARGE SCALE GENOMIC DNA]</scope>
    <source>
        <strain evidence="10 11">W44</strain>
    </source>
</reference>
<evidence type="ECO:0000256" key="6">
    <source>
        <dbReference type="ARBA" id="ARBA00023315"/>
    </source>
</evidence>
<dbReference type="Proteomes" id="UP000247536">
    <property type="component" value="Unassembled WGS sequence"/>
</dbReference>
<dbReference type="PANTHER" id="PTHR43877">
    <property type="entry name" value="AMINOALKYLPHOSPHONATE N-ACETYLTRANSFERASE-RELATED-RELATED"/>
    <property type="match status" value="1"/>
</dbReference>
<dbReference type="InterPro" id="IPR024170">
    <property type="entry name" value="Aminoglycoside_N6-AcTrfrase"/>
</dbReference>
<proteinExistence type="predicted"/>
<keyword evidence="4" id="KW-0808">Transferase</keyword>
<dbReference type="PROSITE" id="PS51186">
    <property type="entry name" value="GNAT"/>
    <property type="match status" value="1"/>
</dbReference>
<gene>
    <name evidence="10" type="ORF">DMY87_13600</name>
</gene>
<feature type="domain" description="N-acetyltransferase" evidence="9">
    <location>
        <begin position="20"/>
        <end position="166"/>
    </location>
</feature>
<evidence type="ECO:0000256" key="2">
    <source>
        <dbReference type="ARBA" id="ARBA00012888"/>
    </source>
</evidence>
<evidence type="ECO:0000256" key="5">
    <source>
        <dbReference type="ARBA" id="ARBA00023251"/>
    </source>
</evidence>
<dbReference type="SUPFAM" id="SSF55729">
    <property type="entry name" value="Acyl-CoA N-acyltransferases (Nat)"/>
    <property type="match status" value="1"/>
</dbReference>
<organism evidence="10 11">
    <name type="scientific">Rhizobium wuzhouense</name>
    <dbReference type="NCBI Taxonomy" id="1986026"/>
    <lineage>
        <taxon>Bacteria</taxon>
        <taxon>Pseudomonadati</taxon>
        <taxon>Pseudomonadota</taxon>
        <taxon>Alphaproteobacteria</taxon>
        <taxon>Hyphomicrobiales</taxon>
        <taxon>Rhizobiaceae</taxon>
        <taxon>Rhizobium/Agrobacterium group</taxon>
        <taxon>Rhizobium</taxon>
    </lineage>
</organism>
<evidence type="ECO:0000256" key="3">
    <source>
        <dbReference type="ARBA" id="ARBA00017677"/>
    </source>
</evidence>
<name>A0ABX5NR30_9HYPH</name>
<dbReference type="NCBIfam" id="NF043067">
    <property type="entry name" value="AAC_6p_group_E"/>
    <property type="match status" value="1"/>
</dbReference>
<evidence type="ECO:0000256" key="7">
    <source>
        <dbReference type="ARBA" id="ARBA00029660"/>
    </source>
</evidence>
<comment type="caution">
    <text evidence="10">The sequence shown here is derived from an EMBL/GenBank/DDBJ whole genome shotgun (WGS) entry which is preliminary data.</text>
</comment>
<evidence type="ECO:0000256" key="4">
    <source>
        <dbReference type="ARBA" id="ARBA00022679"/>
    </source>
</evidence>
<dbReference type="InterPro" id="IPR050832">
    <property type="entry name" value="Bact_Acetyltransf"/>
</dbReference>
<evidence type="ECO:0000313" key="11">
    <source>
        <dbReference type="Proteomes" id="UP000247536"/>
    </source>
</evidence>
<evidence type="ECO:0000256" key="1">
    <source>
        <dbReference type="ARBA" id="ARBA00011738"/>
    </source>
</evidence>
<keyword evidence="6" id="KW-0012">Acyltransferase</keyword>
<dbReference type="PIRSF" id="PIRSF000452">
    <property type="entry name" value="6-N-acetyltransf"/>
    <property type="match status" value="1"/>
</dbReference>
<dbReference type="EC" id="2.3.1.82" evidence="2"/>
<keyword evidence="11" id="KW-1185">Reference proteome</keyword>
<dbReference type="EMBL" id="QJRY01000004">
    <property type="protein sequence ID" value="PYB73327.1"/>
    <property type="molecule type" value="Genomic_DNA"/>
</dbReference>
<dbReference type="Gene3D" id="3.40.630.30">
    <property type="match status" value="1"/>
</dbReference>
<keyword evidence="5" id="KW-0046">Antibiotic resistance</keyword>
<comment type="subunit">
    <text evidence="1">Homodimer.</text>
</comment>
<comment type="catalytic activity">
    <reaction evidence="8">
        <text>kanamycin B + acetyl-CoA = N(6')-acetylkanamycin B + CoA + H(+)</text>
        <dbReference type="Rhea" id="RHEA:16449"/>
        <dbReference type="ChEBI" id="CHEBI:15378"/>
        <dbReference type="ChEBI" id="CHEBI:57287"/>
        <dbReference type="ChEBI" id="CHEBI:57288"/>
        <dbReference type="ChEBI" id="CHEBI:58390"/>
        <dbReference type="ChEBI" id="CHEBI:58549"/>
        <dbReference type="EC" id="2.3.1.82"/>
    </reaction>
</comment>
<accession>A0ABX5NR30</accession>
<sequence>MARSTSDRSTGSVRGCEITGTVRIASAQDMEAWAGLRHRLWPDLSLDGHRAEIAAALAKPDRLVAFLCIGPAGEALGLAEASLRSDYVNGCETTPVAFLEGIIVDPSARRSGIAASLVMAVCDWARGLGIREIASDAELDNAASHAMHAALGFAETERVIYFRKRL</sequence>
<protein>
    <recommendedName>
        <fullName evidence="3">Aminoglycoside N(6')-acetyltransferase type 1</fullName>
        <ecNumber evidence="2">2.3.1.82</ecNumber>
    </recommendedName>
    <alternativeName>
        <fullName evidence="7">Aminoglycoside resistance protein</fullName>
    </alternativeName>
</protein>
<dbReference type="CDD" id="cd04301">
    <property type="entry name" value="NAT_SF"/>
    <property type="match status" value="1"/>
</dbReference>
<evidence type="ECO:0000259" key="9">
    <source>
        <dbReference type="PROSITE" id="PS51186"/>
    </source>
</evidence>